<dbReference type="InterPro" id="IPR002397">
    <property type="entry name" value="Cyt_P450_B"/>
</dbReference>
<dbReference type="RefSeq" id="WP_220565375.1">
    <property type="nucleotide sequence ID" value="NZ_CP074133.1"/>
</dbReference>
<name>A0ABX8BZM0_9ACTN</name>
<feature type="compositionally biased region" description="Pro residues" evidence="2">
    <location>
        <begin position="377"/>
        <end position="393"/>
    </location>
</feature>
<sequence length="415" mass="45142">MRADHGPVVPAELSPGVRGWVVTDYATLISWSRDTTTFTHDARLWRDFTEGRIGPDDPLLPMMAPRASALFLDGAEHQRLRRAITDALGAVTPAHLASVTTRYADRLIDEFCARGRADLLNEYARMLPLLVMNDLFGMDEDQGLRFVAAMRNLWAGVDAERSNAEAERALSEVVDAKHREPGDDLTSRLIRHRAGLSDEEVIMQLLLVIAAANEPTAALIDSALRAVLADPSLRVPGGPSPAALSDLVERVLWRDPPITNYPVIYPRVDVPLDNGRVIEAGSPILLAFAAANHFFQRENAEQVADGANRAHVAWGAGPHRCPARDEATAIATIATRRILERLPDPALAVPPEDLRWRLATLSWSPVSLPVRFTPQAPAAPAPEPEPAPAPPAEPARGGAVPALSNLLKRLLVRRG</sequence>
<evidence type="ECO:0000313" key="4">
    <source>
        <dbReference type="Proteomes" id="UP000676079"/>
    </source>
</evidence>
<comment type="similarity">
    <text evidence="1">Belongs to the cytochrome P450 family.</text>
</comment>
<dbReference type="InterPro" id="IPR036396">
    <property type="entry name" value="Cyt_P450_sf"/>
</dbReference>
<accession>A0ABX8BZM0</accession>
<feature type="region of interest" description="Disordered" evidence="2">
    <location>
        <begin position="374"/>
        <end position="399"/>
    </location>
</feature>
<evidence type="ECO:0000256" key="1">
    <source>
        <dbReference type="ARBA" id="ARBA00010617"/>
    </source>
</evidence>
<evidence type="ECO:0000313" key="3">
    <source>
        <dbReference type="EMBL" id="QUX26271.1"/>
    </source>
</evidence>
<dbReference type="Proteomes" id="UP000676079">
    <property type="component" value="Chromosome"/>
</dbReference>
<protein>
    <submittedName>
        <fullName evidence="3">Cytochrome P450</fullName>
    </submittedName>
</protein>
<dbReference type="PRINTS" id="PR00359">
    <property type="entry name" value="BP450"/>
</dbReference>
<dbReference type="PANTHER" id="PTHR46696:SF1">
    <property type="entry name" value="CYTOCHROME P450 YJIB-RELATED"/>
    <property type="match status" value="1"/>
</dbReference>
<proteinExistence type="inferred from homology"/>
<dbReference type="Gene3D" id="1.10.630.10">
    <property type="entry name" value="Cytochrome P450"/>
    <property type="match status" value="1"/>
</dbReference>
<evidence type="ECO:0000256" key="2">
    <source>
        <dbReference type="SAM" id="MobiDB-lite"/>
    </source>
</evidence>
<gene>
    <name evidence="3" type="ORF">KGD84_29290</name>
</gene>
<organism evidence="3 4">
    <name type="scientific">Nocardiopsis changdeensis</name>
    <dbReference type="NCBI Taxonomy" id="2831969"/>
    <lineage>
        <taxon>Bacteria</taxon>
        <taxon>Bacillati</taxon>
        <taxon>Actinomycetota</taxon>
        <taxon>Actinomycetes</taxon>
        <taxon>Streptosporangiales</taxon>
        <taxon>Nocardiopsidaceae</taxon>
        <taxon>Nocardiopsis</taxon>
    </lineage>
</organism>
<reference evidence="3 4" key="1">
    <citation type="submission" date="2021-05" db="EMBL/GenBank/DDBJ databases">
        <title>Direct Submission.</title>
        <authorList>
            <person name="Li K."/>
            <person name="Gao J."/>
        </authorList>
    </citation>
    <scope>NUCLEOTIDE SEQUENCE [LARGE SCALE GENOMIC DNA]</scope>
    <source>
        <strain evidence="3 4">Mg02</strain>
    </source>
</reference>
<dbReference type="SUPFAM" id="SSF48264">
    <property type="entry name" value="Cytochrome P450"/>
    <property type="match status" value="1"/>
</dbReference>
<dbReference type="EMBL" id="CP074133">
    <property type="protein sequence ID" value="QUX26271.1"/>
    <property type="molecule type" value="Genomic_DNA"/>
</dbReference>
<keyword evidence="4" id="KW-1185">Reference proteome</keyword>
<dbReference type="PANTHER" id="PTHR46696">
    <property type="entry name" value="P450, PUTATIVE (EUROFUNG)-RELATED"/>
    <property type="match status" value="1"/>
</dbReference>